<dbReference type="InterPro" id="IPR043128">
    <property type="entry name" value="Rev_trsase/Diguanyl_cyclase"/>
</dbReference>
<keyword evidence="1" id="KW-0812">Transmembrane</keyword>
<evidence type="ECO:0000256" key="1">
    <source>
        <dbReference type="SAM" id="Phobius"/>
    </source>
</evidence>
<dbReference type="InterPro" id="IPR021796">
    <property type="entry name" value="Tll0287-like_dom"/>
</dbReference>
<sequence>METARHSNLGSRSAYWLLPIAVWTLLVVASLIWNVNLNRSHAFEMAAERGRVLFQSIEITRKWNAKHGGVFAPTTENNPPNPYLYPGLRSMTDSSGNSYTRINPAYMTRQISELADNYGFNFHLTSLKPLRPENEPDSWERESLTAFEQGITERTSLIETPEKKLFRYMAPLKVEPSCLACHAHQGYRVDDIRGGISINIDARQIFDNIYNTVAIIILFHLLLWGSISYLMSAPLLRSHAGKHASITSPSPRRTTRKAVAPISMALPESSNVQLDNISGLPTLEQFKKSAPSLWKQAMARHQPIAYLAIEIDQFQSYLEQYGHLEADLCLRQVGSQVERFAHGSHAICAHTGVTSFAILKLGLSERMMVNLATSLCEEVEAMKIRHRRATHAKVVTITCAATLLKQVTHSQNLDDFIAGANSCLQRAKSEQRYGIINCTSD</sequence>
<feature type="domain" description="GGDEF" evidence="2">
    <location>
        <begin position="302"/>
        <end position="440"/>
    </location>
</feature>
<dbReference type="SUPFAM" id="SSF55073">
    <property type="entry name" value="Nucleotide cyclase"/>
    <property type="match status" value="1"/>
</dbReference>
<organism evidence="3 4">
    <name type="scientific">Solemya pervernicosa gill symbiont</name>
    <dbReference type="NCBI Taxonomy" id="642797"/>
    <lineage>
        <taxon>Bacteria</taxon>
        <taxon>Pseudomonadati</taxon>
        <taxon>Pseudomonadota</taxon>
        <taxon>Gammaproteobacteria</taxon>
        <taxon>sulfur-oxidizing symbionts</taxon>
    </lineage>
</organism>
<dbReference type="SMART" id="SM00267">
    <property type="entry name" value="GGDEF"/>
    <property type="match status" value="1"/>
</dbReference>
<comment type="caution">
    <text evidence="3">The sequence shown here is derived from an EMBL/GenBank/DDBJ whole genome shotgun (WGS) entry which is preliminary data.</text>
</comment>
<dbReference type="PROSITE" id="PS50887">
    <property type="entry name" value="GGDEF"/>
    <property type="match status" value="1"/>
</dbReference>
<feature type="transmembrane region" description="Helical" evidence="1">
    <location>
        <begin position="14"/>
        <end position="35"/>
    </location>
</feature>
<keyword evidence="4" id="KW-1185">Reference proteome</keyword>
<dbReference type="EMBL" id="MPRL01000001">
    <property type="protein sequence ID" value="OOZ42276.1"/>
    <property type="molecule type" value="Genomic_DNA"/>
</dbReference>
<accession>A0A1T2LBE0</accession>
<dbReference type="Gene3D" id="3.30.450.290">
    <property type="match status" value="1"/>
</dbReference>
<dbReference type="Pfam" id="PF11845">
    <property type="entry name" value="Tll0287-like"/>
    <property type="match status" value="1"/>
</dbReference>
<dbReference type="InterPro" id="IPR029787">
    <property type="entry name" value="Nucleotide_cyclase"/>
</dbReference>
<keyword evidence="1" id="KW-0472">Membrane</keyword>
<dbReference type="OrthoDB" id="9812260at2"/>
<reference evidence="3 4" key="1">
    <citation type="submission" date="2016-11" db="EMBL/GenBank/DDBJ databases">
        <title>Mixed transmission modes and dynamic genome evolution in an obligate animal-bacterial symbiosis.</title>
        <authorList>
            <person name="Russell S.L."/>
            <person name="Corbett-Detig R.B."/>
            <person name="Cavanaugh C.M."/>
        </authorList>
    </citation>
    <scope>NUCLEOTIDE SEQUENCE [LARGE SCALE GENOMIC DNA]</scope>
    <source>
        <strain evidence="3">Sveles-Q1</strain>
    </source>
</reference>
<gene>
    <name evidence="3" type="ORF">BOW53_00065</name>
</gene>
<dbReference type="NCBIfam" id="TIGR00254">
    <property type="entry name" value="GGDEF"/>
    <property type="match status" value="1"/>
</dbReference>
<keyword evidence="1" id="KW-1133">Transmembrane helix</keyword>
<proteinExistence type="predicted"/>
<dbReference type="Gene3D" id="3.30.70.270">
    <property type="match status" value="1"/>
</dbReference>
<protein>
    <recommendedName>
        <fullName evidence="2">GGDEF domain-containing protein</fullName>
    </recommendedName>
</protein>
<dbReference type="Pfam" id="PF00990">
    <property type="entry name" value="GGDEF"/>
    <property type="match status" value="1"/>
</dbReference>
<evidence type="ECO:0000313" key="4">
    <source>
        <dbReference type="Proteomes" id="UP000191110"/>
    </source>
</evidence>
<evidence type="ECO:0000313" key="3">
    <source>
        <dbReference type="EMBL" id="OOZ42276.1"/>
    </source>
</evidence>
<dbReference type="AlphaFoldDB" id="A0A1T2LBE0"/>
<evidence type="ECO:0000259" key="2">
    <source>
        <dbReference type="PROSITE" id="PS50887"/>
    </source>
</evidence>
<dbReference type="RefSeq" id="WP_078482034.1">
    <property type="nucleotide sequence ID" value="NZ_MPRL01000001.1"/>
</dbReference>
<dbReference type="Proteomes" id="UP000191110">
    <property type="component" value="Unassembled WGS sequence"/>
</dbReference>
<dbReference type="InterPro" id="IPR000160">
    <property type="entry name" value="GGDEF_dom"/>
</dbReference>
<name>A0A1T2LBE0_9GAMM</name>
<feature type="transmembrane region" description="Helical" evidence="1">
    <location>
        <begin position="209"/>
        <end position="231"/>
    </location>
</feature>